<accession>A0A830H349</accession>
<dbReference type="AlphaFoldDB" id="A0A830H349"/>
<dbReference type="InterPro" id="IPR011989">
    <property type="entry name" value="ARM-like"/>
</dbReference>
<proteinExistence type="predicted"/>
<dbReference type="EMBL" id="BNJQ01000001">
    <property type="protein sequence ID" value="GHP01394.1"/>
    <property type="molecule type" value="Genomic_DNA"/>
</dbReference>
<dbReference type="Proteomes" id="UP000660262">
    <property type="component" value="Unassembled WGS sequence"/>
</dbReference>
<protein>
    <submittedName>
        <fullName evidence="1">Uncharacterized protein</fullName>
    </submittedName>
</protein>
<sequence length="757" mass="78694">MPDGVTEASGLTVCAQSHCVRKGAAQETAGGEPVNLSSCCTVRIDKMFATFASLGILGPGSPAIASPRMPFTIDRTSPSARASMPSEAAHQLLELLNDLPMETKAFPARTLAVLCQANLDGRDLARYACDQGIASNLAAMLASNNETAMGAAAAAVWMLSNCGDERVRRTVLWESGVLWNMVEKVTALTQKGHVEGSYGAAAMIETMGRLGCERATVGLRLSDLGGLGSLLDVLRYTPASIDEEVSRGSLSNSTAAAAAASAATSLAAIRAVGRLARGHFEQARRLETLGALAMLMQRLTRLVPERQQWLVAAAGDDPQRAAGAAILESWLASPSMRRESAFAQDLAASLLMSLSAFAALSSSWARSLADAGLVAAVCKHLEHSAVVYSPGAPMGADARGAFARRAWAARVLVDLVSQCPDLAVEFVRSGVVAKLQAMLALDYDGGWDGAVEQYVSDGAPTAEFGLGFGDDLPHGMALRGPYAAGSELATCGWRRCEVADCSASCVAAACEALGALAKANTKVLQYIAASTRTLREIVALLPSRRRRRGGYSNESQRIGSRVPTRRADVRTNAVLAAAADTLASFASDAVGEGAMPPNVMLKLSVVLHDAVVGRDVLQQTARAIGILGYGNAKMAFVVVASGCIPVLVQMAETVLVDTSENRAVKASGGSPGSDAFIEDTTTPTSLSLRGCAAEAIGNLAHDNARTIEACLESGAVGVLTHMLRDDRDPSLGELDRQCAAVALESLHVESGPGGGAL</sequence>
<dbReference type="InterPro" id="IPR016024">
    <property type="entry name" value="ARM-type_fold"/>
</dbReference>
<dbReference type="SUPFAM" id="SSF48371">
    <property type="entry name" value="ARM repeat"/>
    <property type="match status" value="2"/>
</dbReference>
<comment type="caution">
    <text evidence="1">The sequence shown here is derived from an EMBL/GenBank/DDBJ whole genome shotgun (WGS) entry which is preliminary data.</text>
</comment>
<name>A0A830H349_9CHLO</name>
<gene>
    <name evidence="1" type="ORF">PPROV_000015000</name>
</gene>
<keyword evidence="2" id="KW-1185">Reference proteome</keyword>
<reference evidence="1" key="1">
    <citation type="submission" date="2020-10" db="EMBL/GenBank/DDBJ databases">
        <title>Unveiling of a novel bifunctional photoreceptor, Dualchrome1, isolated from a cosmopolitan green alga.</title>
        <authorList>
            <person name="Suzuki S."/>
            <person name="Kawachi M."/>
        </authorList>
    </citation>
    <scope>NUCLEOTIDE SEQUENCE</scope>
    <source>
        <strain evidence="1">NIES 2893</strain>
    </source>
</reference>
<dbReference type="Gene3D" id="1.25.10.10">
    <property type="entry name" value="Leucine-rich Repeat Variant"/>
    <property type="match status" value="2"/>
</dbReference>
<evidence type="ECO:0000313" key="1">
    <source>
        <dbReference type="EMBL" id="GHP01394.1"/>
    </source>
</evidence>
<organism evidence="1 2">
    <name type="scientific">Pycnococcus provasolii</name>
    <dbReference type="NCBI Taxonomy" id="41880"/>
    <lineage>
        <taxon>Eukaryota</taxon>
        <taxon>Viridiplantae</taxon>
        <taxon>Chlorophyta</taxon>
        <taxon>Pseudoscourfieldiophyceae</taxon>
        <taxon>Pseudoscourfieldiales</taxon>
        <taxon>Pycnococcaceae</taxon>
        <taxon>Pycnococcus</taxon>
    </lineage>
</organism>
<evidence type="ECO:0000313" key="2">
    <source>
        <dbReference type="Proteomes" id="UP000660262"/>
    </source>
</evidence>